<dbReference type="EMBL" id="CAJNJA010044330">
    <property type="protein sequence ID" value="CAE7801045.1"/>
    <property type="molecule type" value="Genomic_DNA"/>
</dbReference>
<gene>
    <name evidence="2" type="ORF">SNEC2469_LOCUS23629</name>
</gene>
<dbReference type="Proteomes" id="UP000601435">
    <property type="component" value="Unassembled WGS sequence"/>
</dbReference>
<feature type="compositionally biased region" description="Basic and acidic residues" evidence="1">
    <location>
        <begin position="509"/>
        <end position="522"/>
    </location>
</feature>
<feature type="compositionally biased region" description="Basic residues" evidence="1">
    <location>
        <begin position="575"/>
        <end position="586"/>
    </location>
</feature>
<feature type="compositionally biased region" description="Basic and acidic residues" evidence="1">
    <location>
        <begin position="550"/>
        <end position="574"/>
    </location>
</feature>
<proteinExistence type="predicted"/>
<feature type="region of interest" description="Disordered" evidence="1">
    <location>
        <begin position="880"/>
        <end position="924"/>
    </location>
</feature>
<name>A0A812YX46_9DINO</name>
<comment type="caution">
    <text evidence="2">The sequence shown here is derived from an EMBL/GenBank/DDBJ whole genome shotgun (WGS) entry which is preliminary data.</text>
</comment>
<protein>
    <submittedName>
        <fullName evidence="2">Uncharacterized protein</fullName>
    </submittedName>
</protein>
<organism evidence="2 3">
    <name type="scientific">Symbiodinium necroappetens</name>
    <dbReference type="NCBI Taxonomy" id="1628268"/>
    <lineage>
        <taxon>Eukaryota</taxon>
        <taxon>Sar</taxon>
        <taxon>Alveolata</taxon>
        <taxon>Dinophyceae</taxon>
        <taxon>Suessiales</taxon>
        <taxon>Symbiodiniaceae</taxon>
        <taxon>Symbiodinium</taxon>
    </lineage>
</organism>
<evidence type="ECO:0000256" key="1">
    <source>
        <dbReference type="SAM" id="MobiDB-lite"/>
    </source>
</evidence>
<feature type="region of interest" description="Disordered" evidence="1">
    <location>
        <begin position="416"/>
        <end position="590"/>
    </location>
</feature>
<feature type="compositionally biased region" description="Basic residues" evidence="1">
    <location>
        <begin position="532"/>
        <end position="549"/>
    </location>
</feature>
<feature type="compositionally biased region" description="Acidic residues" evidence="1">
    <location>
        <begin position="910"/>
        <end position="922"/>
    </location>
</feature>
<feature type="compositionally biased region" description="Basic and acidic residues" evidence="1">
    <location>
        <begin position="416"/>
        <end position="430"/>
    </location>
</feature>
<feature type="compositionally biased region" description="Basic residues" evidence="1">
    <location>
        <begin position="463"/>
        <end position="479"/>
    </location>
</feature>
<keyword evidence="3" id="KW-1185">Reference proteome</keyword>
<accession>A0A812YX46</accession>
<evidence type="ECO:0000313" key="2">
    <source>
        <dbReference type="EMBL" id="CAE7801045.1"/>
    </source>
</evidence>
<evidence type="ECO:0000313" key="3">
    <source>
        <dbReference type="Proteomes" id="UP000601435"/>
    </source>
</evidence>
<sequence>MAKFATVDCLHMVWGKDKVLQGRLEDGGRIVKAVEGDSFVKASEDNCIENRALLESYMVRQRGCRSLDIPDLESFKAQLLSLHTVFAMNRAKVSGSKRPRALMEATLEMVQANAHLDGKALKRLLSYARRRFLSPHEPKDPWMHSSIYVSPENPDFADLLELWGEKELYEKSGKKSRWEQVEDADERAGDQDAFDEYARECSEDAEEEDAEFDPLLEVPPLPAPVLAEPVLDMPIPPPVLEPVLDMPPTASVLVKGKPLVHANSSSSVCSDATTMILGQTPKTPQPRGIVPTQVPSTQLTPSPPSLPSQVLYKEVLYVADSPRRMVKAEPKENNDDAEDGLKKQALLSELASLQAAQQALLSAGAKLASEPAPTELETTEAEATVDNTTALDKEADRLARLNSVGALVESAVTREQQLDARKNRKAKQEAAKAAAKARKAGQANDGELVVGAGGDGAGEPASKKRRTAAKSKAKAKCRKQGPPEVPAEAGALVEAPAEAEDPIEAPAEAEDRAEVALPEPKKGRGKGGQGRGRGKKAARKPKSGKGKGKGTKDQKKGKGKNKDSEEAPAPERRVSSKRAPKSKAAKPKSALDLEEAIRKIVVSTNGTLQHYVVMVYWTRPGVGIKQLSDGKQVQYLGGKGIGISILLNAAIDCARLMDADPTDIKGHNQYCYKRKQELKQCGRVFPGTPAMGERWTHDVTACWDASPGILYSTSLQYSKDMANQQPGEVVEEIKKWLSERELESLGYNKNQIRDIFENAPMKLHPQNPDVVLCLVSTGKFVVQHSVLREQHMAPYSLAGDSQESGAHVRRHLGDYAEPEPYFLAGGYGYGSGQIKEHNFHPGPVKTERPGADDADELMQLQREQLLLQKKQAELHKKLQKLQAEKPAATPPPKTAAPAAAPDASENGSEREDDDGAGDDGDWDFGPVVCPKTGKANQQHAAYAAYKDLSRRKELGRLTVESGFNEKKFAIATQTIVTKEKEKSLKIEAGWYTEQEMKDKLGYDQKTIKKIVDYTCKNPTVLQRKWKYDESIVQHWVETQWSGQIVKKDNEKNIHEEAAKEASEMAQADLSFEAGNDALGRSSGSADANEPRATLERAWSEMLQKVHKLRESALVLQGVETMTEVMKRHAAGLMKHADSMEQHYDKMSILKATASIHVSEKLKDEISMAVDTASILNLGYNYNRGSVALSMACPYAAPKVHWKHHKYFTAEILALPRLHTLWHRILSQNDILKIALPDTSMPKSPGAIFRSAEEMMEVVLTGVSVTYKIGFTHDPCERVQAYLQDAVLDGLARGDQSRLEDKSHELFKEFGFALDVPISNVDVGYEKALMPMIRPTDFYQHLADLGKLSILYAEQDTAVLTKFWARFAIVEPWNTINDSFEAGLLVPERTIPLLLHGDEARSKKHLPMMVVNTHGIIGYGCRAFENWFQEAPLMRDQAGGVNLKGSVLATRYLHFVMLKKSYGPDSIFLDRMFDELAKDLARLHTEGILVNGERWHLPVIAATGDWQFFAKVGHLTRCYTHVAKRSGQRSLNGICHLCMAGTANVGWDNFVDDAPWKPTMGTEDPWLEAPMLIRRLHNDASNPASFFRPDVWHSLHLGSGKALVSSAIAEFLRVIPGNNMPERFRYIDSRAQSWLQGRNDKLYCRHISDVTMGIDSLQKVPLGGWQKASDTTLLLEFLEHFCSTHSQWAEQDAVLRWIWVAASNINLCIRTLYQGGLWLDQHHGHTAATCGLNFLKAYGHLVSLTLAANRDRFPVTPKLHMLHHLFLALKTDSSRHSWALNMMATSVQQDETFVGILGRHSRRVGPVHCALRTLQRYLCHAAEQLTPEFRQV</sequence>
<reference evidence="2" key="1">
    <citation type="submission" date="2021-02" db="EMBL/GenBank/DDBJ databases">
        <authorList>
            <person name="Dougan E. K."/>
            <person name="Rhodes N."/>
            <person name="Thang M."/>
            <person name="Chan C."/>
        </authorList>
    </citation>
    <scope>NUCLEOTIDE SEQUENCE</scope>
</reference>